<sequence length="333" mass="37785">MASSSPPSKANYFCEYLPRVSTTTVIADPAISSVHWRQEQIFVTDAGGDTYPLVLPTSLPVTSIAGKVYGIALTMATDASATPTKANFVADTVKWSVADLAQRTPKTGDNHTYTFSFRCHQCLTGLIDSRDYKFHEMPSEYWYELMDVWHCHKPNNDQETTKTYTNIAPKTPTDILVGSSYILLMPSKQNPRLEYTEEHWRCSHCHADLGHERINKWMIDLVYGDTIETYTKTEYWYSSMMDKVNMAVRKFSVDNWQVWVANVDVGATIGGKAYPHCLKLMYKRQQGDTSDNDEVVKLEHADELFTQLGEITAKLPKKCQTASEWSISFLPSN</sequence>
<dbReference type="GO" id="GO:0030332">
    <property type="term" value="F:cyclin binding"/>
    <property type="evidence" value="ECO:0007669"/>
    <property type="project" value="TreeGrafter"/>
</dbReference>
<proteinExistence type="predicted"/>
<dbReference type="PANTHER" id="PTHR31531:SF2">
    <property type="entry name" value="E3 UBIQUITIN-PROTEIN LIGASE E3D"/>
    <property type="match status" value="1"/>
</dbReference>
<dbReference type="GO" id="GO:0000151">
    <property type="term" value="C:ubiquitin ligase complex"/>
    <property type="evidence" value="ECO:0007669"/>
    <property type="project" value="TreeGrafter"/>
</dbReference>
<dbReference type="OrthoDB" id="386949at2759"/>
<dbReference type="EMBL" id="SWFT01000005">
    <property type="protein sequence ID" value="KAA8908586.1"/>
    <property type="molecule type" value="Genomic_DNA"/>
</dbReference>
<keyword evidence="2" id="KW-1185">Reference proteome</keyword>
<dbReference type="GO" id="GO:0051865">
    <property type="term" value="P:protein autoubiquitination"/>
    <property type="evidence" value="ECO:0007669"/>
    <property type="project" value="TreeGrafter"/>
</dbReference>
<evidence type="ECO:0000313" key="2">
    <source>
        <dbReference type="Proteomes" id="UP000449547"/>
    </source>
</evidence>
<dbReference type="GO" id="GO:0005634">
    <property type="term" value="C:nucleus"/>
    <property type="evidence" value="ECO:0007669"/>
    <property type="project" value="TreeGrafter"/>
</dbReference>
<dbReference type="GO" id="GO:0061630">
    <property type="term" value="F:ubiquitin protein ligase activity"/>
    <property type="evidence" value="ECO:0007669"/>
    <property type="project" value="TreeGrafter"/>
</dbReference>
<dbReference type="OMA" id="CKASQAS"/>
<accession>A0A642UZD7</accession>
<dbReference type="GO" id="GO:0043161">
    <property type="term" value="P:proteasome-mediated ubiquitin-dependent protein catabolic process"/>
    <property type="evidence" value="ECO:0007669"/>
    <property type="project" value="TreeGrafter"/>
</dbReference>
<dbReference type="GO" id="GO:0005829">
    <property type="term" value="C:cytosol"/>
    <property type="evidence" value="ECO:0007669"/>
    <property type="project" value="TreeGrafter"/>
</dbReference>
<dbReference type="GO" id="GO:0000209">
    <property type="term" value="P:protein polyubiquitination"/>
    <property type="evidence" value="ECO:0007669"/>
    <property type="project" value="TreeGrafter"/>
</dbReference>
<dbReference type="RefSeq" id="XP_034015074.1">
    <property type="nucleotide sequence ID" value="XM_034153816.1"/>
</dbReference>
<dbReference type="GO" id="GO:0031624">
    <property type="term" value="F:ubiquitin conjugating enzyme binding"/>
    <property type="evidence" value="ECO:0007669"/>
    <property type="project" value="TreeGrafter"/>
</dbReference>
<evidence type="ECO:0000313" key="1">
    <source>
        <dbReference type="EMBL" id="KAA8908586.1"/>
    </source>
</evidence>
<organism evidence="1 2">
    <name type="scientific">Diutina rugosa</name>
    <name type="common">Yeast</name>
    <name type="synonym">Candida rugosa</name>
    <dbReference type="NCBI Taxonomy" id="5481"/>
    <lineage>
        <taxon>Eukaryota</taxon>
        <taxon>Fungi</taxon>
        <taxon>Dikarya</taxon>
        <taxon>Ascomycota</taxon>
        <taxon>Saccharomycotina</taxon>
        <taxon>Pichiomycetes</taxon>
        <taxon>Debaryomycetaceae</taxon>
        <taxon>Diutina</taxon>
    </lineage>
</organism>
<name>A0A642UZD7_DIURU</name>
<comment type="caution">
    <text evidence="1">The sequence shown here is derived from an EMBL/GenBank/DDBJ whole genome shotgun (WGS) entry which is preliminary data.</text>
</comment>
<dbReference type="VEuPathDB" id="FungiDB:DIURU_000129"/>
<protein>
    <submittedName>
        <fullName evidence="1">Uncharacterized protein</fullName>
    </submittedName>
</protein>
<gene>
    <name evidence="1" type="ORF">DIURU_000129</name>
</gene>
<dbReference type="AlphaFoldDB" id="A0A642UZD7"/>
<dbReference type="GO" id="GO:0006513">
    <property type="term" value="P:protein monoubiquitination"/>
    <property type="evidence" value="ECO:0007669"/>
    <property type="project" value="TreeGrafter"/>
</dbReference>
<dbReference type="Proteomes" id="UP000449547">
    <property type="component" value="Unassembled WGS sequence"/>
</dbReference>
<dbReference type="InterPro" id="IPR019193">
    <property type="entry name" value="UBQ-conj_enz_E2-bd_prot"/>
</dbReference>
<reference evidence="1 2" key="1">
    <citation type="submission" date="2019-07" db="EMBL/GenBank/DDBJ databases">
        <title>Genome assembly of two rare yeast pathogens: Diutina rugosa and Trichomonascus ciferrii.</title>
        <authorList>
            <person name="Mixao V."/>
            <person name="Saus E."/>
            <person name="Hansen A."/>
            <person name="Lass-Flor C."/>
            <person name="Gabaldon T."/>
        </authorList>
    </citation>
    <scope>NUCLEOTIDE SEQUENCE [LARGE SCALE GENOMIC DNA]</scope>
    <source>
        <strain evidence="1 2">CBS 613</strain>
    </source>
</reference>
<dbReference type="Pfam" id="PF09814">
    <property type="entry name" value="HECT_2"/>
    <property type="match status" value="1"/>
</dbReference>
<dbReference type="GeneID" id="54778782"/>
<dbReference type="PANTHER" id="PTHR31531">
    <property type="entry name" value="E3 UBIQUITIN-PROTEIN LIGASE E3D FAMILY MEMBER"/>
    <property type="match status" value="1"/>
</dbReference>